<dbReference type="RefSeq" id="WP_110318306.1">
    <property type="nucleotide sequence ID" value="NZ_QJJU01000017.1"/>
</dbReference>
<dbReference type="SUPFAM" id="SSF53474">
    <property type="entry name" value="alpha/beta-Hydrolases"/>
    <property type="match status" value="1"/>
</dbReference>
<sequence>MVNRVMAMLGLAVVLAAIAAAMLGAAASAAADTSSASDSDGTKTSESRQGSTDGSQKPKTESEGGEQKPTEQKPTEQDASGQSPDTSGSADQPATADTTHPVTKTNKTHTDKRNSGLPDSTASAPVATGQSTVSTRKSATTATATQAPAKSQPVMSAASAGAPAESPEPAKSAVTKAVETTTAVAARSTVAVTEQVSASRPQTLIDVVGSIVLNVVMGLIHTFDGAPVLPAGSTVTVRTSTLTIPVAGGRTVEADWYFPTDDETPTRLIYLQHGLGASGPMYSYTAATLAEQTNSIVVAPSLTSNFFDADAAWLGGTPMQQAVADLFVGDRAALTESASAAAGYEVTLPTRFVLAGHSLGGSLVMGAAGDMVDNGAIDDLAGVLLLDSVDVNNTVPTALQKLTGVNYRPVYDISSERYVWNMYGKVGDELEAARPGQFNGVMLVGGRHIDALQGGNPLIQISQYLVAGFSQPQNIEAVKILATGWVNDMFAGTHDGIYGAPQQSIQIDTDAGTATAVVLPFTSTQTVQATPFDGLLNVVLTFLAQNVFVYEPLTRAVTT</sequence>
<evidence type="ECO:0000259" key="3">
    <source>
        <dbReference type="Pfam" id="PF12697"/>
    </source>
</evidence>
<dbReference type="Pfam" id="PF12697">
    <property type="entry name" value="Abhydrolase_6"/>
    <property type="match status" value="1"/>
</dbReference>
<evidence type="ECO:0000256" key="2">
    <source>
        <dbReference type="SAM" id="SignalP"/>
    </source>
</evidence>
<dbReference type="InterPro" id="IPR029058">
    <property type="entry name" value="AB_hydrolase_fold"/>
</dbReference>
<feature type="compositionally biased region" description="Polar residues" evidence="1">
    <location>
        <begin position="77"/>
        <end position="105"/>
    </location>
</feature>
<protein>
    <recommendedName>
        <fullName evidence="3">AB hydrolase-1 domain-containing protein</fullName>
    </recommendedName>
</protein>
<comment type="caution">
    <text evidence="4">The sequence shown here is derived from an EMBL/GenBank/DDBJ whole genome shotgun (WGS) entry which is preliminary data.</text>
</comment>
<feature type="compositionally biased region" description="Low complexity" evidence="1">
    <location>
        <begin position="137"/>
        <end position="175"/>
    </location>
</feature>
<proteinExistence type="predicted"/>
<keyword evidence="5" id="KW-1185">Reference proteome</keyword>
<feature type="compositionally biased region" description="Polar residues" evidence="1">
    <location>
        <begin position="117"/>
        <end position="136"/>
    </location>
</feature>
<dbReference type="Proteomes" id="UP000247781">
    <property type="component" value="Unassembled WGS sequence"/>
</dbReference>
<dbReference type="AlphaFoldDB" id="A0A318HBB0"/>
<evidence type="ECO:0000313" key="5">
    <source>
        <dbReference type="Proteomes" id="UP000247781"/>
    </source>
</evidence>
<feature type="domain" description="AB hydrolase-1" evidence="3">
    <location>
        <begin position="273"/>
        <end position="393"/>
    </location>
</feature>
<reference evidence="4 5" key="2">
    <citation type="submission" date="2018-06" db="EMBL/GenBank/DDBJ databases">
        <title>Sequencing of bacterial isolates from soil warming experiment in Harvard Forest, Massachusetts, USA.</title>
        <authorList>
            <person name="Deangelis K.PhD."/>
        </authorList>
    </citation>
    <scope>NUCLEOTIDE SEQUENCE [LARGE SCALE GENOMIC DNA]</scope>
    <source>
        <strain evidence="4 5">GAS496</strain>
    </source>
</reference>
<name>A0A318HBB0_9MYCO</name>
<reference evidence="5" key="1">
    <citation type="submission" date="2018-05" db="EMBL/GenBank/DDBJ databases">
        <authorList>
            <person name="Deangelis K."/>
            <person name="Huntemann M."/>
            <person name="Clum A."/>
            <person name="Pillay M."/>
            <person name="Palaniappan K."/>
            <person name="Varghese N."/>
            <person name="Mikhailova N."/>
            <person name="Stamatis D."/>
            <person name="Reddy T."/>
            <person name="Daum C."/>
            <person name="Shapiro N."/>
            <person name="Ivanova N."/>
            <person name="Kyrpides N."/>
            <person name="Woyke T."/>
        </authorList>
    </citation>
    <scope>NUCLEOTIDE SEQUENCE [LARGE SCALE GENOMIC DNA]</scope>
    <source>
        <strain evidence="5">GAS496</strain>
    </source>
</reference>
<dbReference type="GO" id="GO:0003824">
    <property type="term" value="F:catalytic activity"/>
    <property type="evidence" value="ECO:0007669"/>
    <property type="project" value="UniProtKB-ARBA"/>
</dbReference>
<feature type="region of interest" description="Disordered" evidence="1">
    <location>
        <begin position="31"/>
        <end position="175"/>
    </location>
</feature>
<dbReference type="InterPro" id="IPR000073">
    <property type="entry name" value="AB_hydrolase_1"/>
</dbReference>
<gene>
    <name evidence="4" type="ORF">C8E89_11713</name>
</gene>
<feature type="chain" id="PRO_5038347191" description="AB hydrolase-1 domain-containing protein" evidence="2">
    <location>
        <begin position="31"/>
        <end position="559"/>
    </location>
</feature>
<organism evidence="4 5">
    <name type="scientific">Mycolicibacterium moriokaense</name>
    <dbReference type="NCBI Taxonomy" id="39691"/>
    <lineage>
        <taxon>Bacteria</taxon>
        <taxon>Bacillati</taxon>
        <taxon>Actinomycetota</taxon>
        <taxon>Actinomycetes</taxon>
        <taxon>Mycobacteriales</taxon>
        <taxon>Mycobacteriaceae</taxon>
        <taxon>Mycolicibacterium</taxon>
    </lineage>
</organism>
<dbReference type="OrthoDB" id="4568724at2"/>
<feature type="compositionally biased region" description="Basic and acidic residues" evidence="1">
    <location>
        <begin position="56"/>
        <end position="76"/>
    </location>
</feature>
<evidence type="ECO:0000256" key="1">
    <source>
        <dbReference type="SAM" id="MobiDB-lite"/>
    </source>
</evidence>
<keyword evidence="2" id="KW-0732">Signal</keyword>
<evidence type="ECO:0000313" key="4">
    <source>
        <dbReference type="EMBL" id="PXX05505.1"/>
    </source>
</evidence>
<feature type="signal peptide" evidence="2">
    <location>
        <begin position="1"/>
        <end position="30"/>
    </location>
</feature>
<dbReference type="Gene3D" id="3.40.50.1820">
    <property type="entry name" value="alpha/beta hydrolase"/>
    <property type="match status" value="1"/>
</dbReference>
<dbReference type="EMBL" id="QJJU01000017">
    <property type="protein sequence ID" value="PXX05505.1"/>
    <property type="molecule type" value="Genomic_DNA"/>
</dbReference>
<accession>A0A318HBB0</accession>